<organism evidence="4 5">
    <name type="scientific">Rotaria socialis</name>
    <dbReference type="NCBI Taxonomy" id="392032"/>
    <lineage>
        <taxon>Eukaryota</taxon>
        <taxon>Metazoa</taxon>
        <taxon>Spiralia</taxon>
        <taxon>Gnathifera</taxon>
        <taxon>Rotifera</taxon>
        <taxon>Eurotatoria</taxon>
        <taxon>Bdelloidea</taxon>
        <taxon>Philodinida</taxon>
        <taxon>Philodinidae</taxon>
        <taxon>Rotaria</taxon>
    </lineage>
</organism>
<dbReference type="InterPro" id="IPR051631">
    <property type="entry name" value="Ankyrin-KH/SAM_domain"/>
</dbReference>
<dbReference type="PANTHER" id="PTHR23206:SF8">
    <property type="entry name" value="ANKYRIN REPEAT AND KH DOMAIN-CONTAINING 1"/>
    <property type="match status" value="1"/>
</dbReference>
<dbReference type="Pfam" id="PF12796">
    <property type="entry name" value="Ank_2"/>
    <property type="match status" value="1"/>
</dbReference>
<reference evidence="4" key="1">
    <citation type="submission" date="2021-02" db="EMBL/GenBank/DDBJ databases">
        <authorList>
            <person name="Nowell W R."/>
        </authorList>
    </citation>
    <scope>NUCLEOTIDE SEQUENCE</scope>
</reference>
<comment type="caution">
    <text evidence="4">The sequence shown here is derived from an EMBL/GenBank/DDBJ whole genome shotgun (WGS) entry which is preliminary data.</text>
</comment>
<evidence type="ECO:0000313" key="4">
    <source>
        <dbReference type="EMBL" id="CAF4830289.1"/>
    </source>
</evidence>
<dbReference type="SUPFAM" id="SSF48403">
    <property type="entry name" value="Ankyrin repeat"/>
    <property type="match status" value="1"/>
</dbReference>
<evidence type="ECO:0000256" key="3">
    <source>
        <dbReference type="PROSITE-ProRule" id="PRU00023"/>
    </source>
</evidence>
<proteinExistence type="predicted"/>
<dbReference type="Gene3D" id="1.25.40.20">
    <property type="entry name" value="Ankyrin repeat-containing domain"/>
    <property type="match status" value="1"/>
</dbReference>
<dbReference type="SMART" id="SM00248">
    <property type="entry name" value="ANK"/>
    <property type="match status" value="2"/>
</dbReference>
<dbReference type="PROSITE" id="PS50088">
    <property type="entry name" value="ANK_REPEAT"/>
    <property type="match status" value="2"/>
</dbReference>
<feature type="non-terminal residue" evidence="4">
    <location>
        <position position="1"/>
    </location>
</feature>
<keyword evidence="5" id="KW-1185">Reference proteome</keyword>
<dbReference type="AlphaFoldDB" id="A0A821QT95"/>
<evidence type="ECO:0000313" key="5">
    <source>
        <dbReference type="Proteomes" id="UP000663873"/>
    </source>
</evidence>
<feature type="repeat" description="ANK" evidence="3">
    <location>
        <begin position="28"/>
        <end position="60"/>
    </location>
</feature>
<evidence type="ECO:0008006" key="6">
    <source>
        <dbReference type="Google" id="ProtNLM"/>
    </source>
</evidence>
<sequence length="63" mass="6710">MEASQEGHIELVQYLIENGVNVNQATRAGDTALGYACESGHTEVAEILLNAGAHIDEAENEGR</sequence>
<dbReference type="Proteomes" id="UP000663873">
    <property type="component" value="Unassembled WGS sequence"/>
</dbReference>
<dbReference type="InterPro" id="IPR036770">
    <property type="entry name" value="Ankyrin_rpt-contain_sf"/>
</dbReference>
<keyword evidence="2 3" id="KW-0040">ANK repeat</keyword>
<accession>A0A821QT95</accession>
<protein>
    <recommendedName>
        <fullName evidence="6">Ankyrin repeat protein</fullName>
    </recommendedName>
</protein>
<evidence type="ECO:0000256" key="1">
    <source>
        <dbReference type="ARBA" id="ARBA00022737"/>
    </source>
</evidence>
<evidence type="ECO:0000256" key="2">
    <source>
        <dbReference type="ARBA" id="ARBA00023043"/>
    </source>
</evidence>
<dbReference type="InterPro" id="IPR002110">
    <property type="entry name" value="Ankyrin_rpt"/>
</dbReference>
<gene>
    <name evidence="4" type="ORF">UJA718_LOCUS42581</name>
</gene>
<name>A0A821QT95_9BILA</name>
<keyword evidence="1" id="KW-0677">Repeat</keyword>
<dbReference type="PANTHER" id="PTHR23206">
    <property type="entry name" value="MASK PROTEIN"/>
    <property type="match status" value="1"/>
</dbReference>
<feature type="repeat" description="ANK" evidence="3">
    <location>
        <begin position="1"/>
        <end position="27"/>
    </location>
</feature>
<dbReference type="PROSITE" id="PS50297">
    <property type="entry name" value="ANK_REP_REGION"/>
    <property type="match status" value="2"/>
</dbReference>
<dbReference type="EMBL" id="CAJOBP010055258">
    <property type="protein sequence ID" value="CAF4830289.1"/>
    <property type="molecule type" value="Genomic_DNA"/>
</dbReference>